<dbReference type="FunFam" id="1.10.510.10:FF:000060">
    <property type="entry name" value="G-type lectin S-receptor-like serine/threonine-protein kinase"/>
    <property type="match status" value="1"/>
</dbReference>
<dbReference type="InterPro" id="IPR001245">
    <property type="entry name" value="Ser-Thr/Tyr_kinase_cat_dom"/>
</dbReference>
<keyword evidence="6" id="KW-0418">Kinase</keyword>
<dbReference type="CDD" id="cd14066">
    <property type="entry name" value="STKc_IRAK"/>
    <property type="match status" value="1"/>
</dbReference>
<keyword evidence="7 12" id="KW-0067">ATP-binding</keyword>
<evidence type="ECO:0000256" key="15">
    <source>
        <dbReference type="SAM" id="Phobius"/>
    </source>
</evidence>
<dbReference type="GO" id="GO:0005524">
    <property type="term" value="F:ATP binding"/>
    <property type="evidence" value="ECO:0007669"/>
    <property type="project" value="UniProtKB-UniRule"/>
</dbReference>
<comment type="catalytic activity">
    <reaction evidence="10">
        <text>L-threonyl-[protein] + ATP = O-phospho-L-threonyl-[protein] + ADP + H(+)</text>
        <dbReference type="Rhea" id="RHEA:46608"/>
        <dbReference type="Rhea" id="RHEA-COMP:11060"/>
        <dbReference type="Rhea" id="RHEA-COMP:11605"/>
        <dbReference type="ChEBI" id="CHEBI:15378"/>
        <dbReference type="ChEBI" id="CHEBI:30013"/>
        <dbReference type="ChEBI" id="CHEBI:30616"/>
        <dbReference type="ChEBI" id="CHEBI:61977"/>
        <dbReference type="ChEBI" id="CHEBI:456216"/>
        <dbReference type="EC" id="2.7.11.1"/>
    </reaction>
</comment>
<accession>A0A7C9CID1</accession>
<evidence type="ECO:0000313" key="17">
    <source>
        <dbReference type="EMBL" id="MBA4616165.1"/>
    </source>
</evidence>
<keyword evidence="5 12" id="KW-0547">Nucleotide-binding</keyword>
<feature type="domain" description="Protein kinase" evidence="16">
    <location>
        <begin position="145"/>
        <end position="431"/>
    </location>
</feature>
<proteinExistence type="inferred from homology"/>
<feature type="binding site" evidence="12">
    <location>
        <position position="173"/>
    </location>
    <ligand>
        <name>ATP</name>
        <dbReference type="ChEBI" id="CHEBI:30616"/>
    </ligand>
</feature>
<dbReference type="SUPFAM" id="SSF56112">
    <property type="entry name" value="Protein kinase-like (PK-like)"/>
    <property type="match status" value="1"/>
</dbReference>
<evidence type="ECO:0000256" key="8">
    <source>
        <dbReference type="ARBA" id="ARBA00023157"/>
    </source>
</evidence>
<dbReference type="InterPro" id="IPR017441">
    <property type="entry name" value="Protein_kinase_ATP_BS"/>
</dbReference>
<evidence type="ECO:0000256" key="14">
    <source>
        <dbReference type="SAM" id="MobiDB-lite"/>
    </source>
</evidence>
<dbReference type="Pfam" id="PF07714">
    <property type="entry name" value="PK_Tyr_Ser-Thr"/>
    <property type="match status" value="1"/>
</dbReference>
<evidence type="ECO:0000256" key="4">
    <source>
        <dbReference type="ARBA" id="ARBA00022729"/>
    </source>
</evidence>
<comment type="similarity">
    <text evidence="13">Belongs to the protein kinase superfamily.</text>
</comment>
<dbReference type="Gene3D" id="3.30.200.20">
    <property type="entry name" value="Phosphorylase Kinase, domain 1"/>
    <property type="match status" value="1"/>
</dbReference>
<dbReference type="InterPro" id="IPR011009">
    <property type="entry name" value="Kinase-like_dom_sf"/>
</dbReference>
<keyword evidence="15" id="KW-1133">Transmembrane helix</keyword>
<evidence type="ECO:0000256" key="1">
    <source>
        <dbReference type="ARBA" id="ARBA00012513"/>
    </source>
</evidence>
<dbReference type="EC" id="2.7.11.1" evidence="1"/>
<dbReference type="Gene3D" id="1.10.510.10">
    <property type="entry name" value="Transferase(Phosphotransferase) domain 1"/>
    <property type="match status" value="1"/>
</dbReference>
<keyword evidence="15" id="KW-0812">Transmembrane</keyword>
<dbReference type="PANTHER" id="PTHR27002:SF1104">
    <property type="entry name" value="CYSTEINE-RICH RECEPTOR-LIKE PROTEIN KINASE 27-RELATED"/>
    <property type="match status" value="1"/>
</dbReference>
<dbReference type="GO" id="GO:0004674">
    <property type="term" value="F:protein serine/threonine kinase activity"/>
    <property type="evidence" value="ECO:0007669"/>
    <property type="project" value="UniProtKB-KW"/>
</dbReference>
<dbReference type="PANTHER" id="PTHR27002">
    <property type="entry name" value="RECEPTOR-LIKE SERINE/THREONINE-PROTEIN KINASE SD1-8"/>
    <property type="match status" value="1"/>
</dbReference>
<evidence type="ECO:0000256" key="9">
    <source>
        <dbReference type="ARBA" id="ARBA00023180"/>
    </source>
</evidence>
<evidence type="ECO:0000256" key="12">
    <source>
        <dbReference type="PROSITE-ProRule" id="PRU10141"/>
    </source>
</evidence>
<keyword evidence="3" id="KW-0808">Transferase</keyword>
<dbReference type="InterPro" id="IPR000719">
    <property type="entry name" value="Prot_kinase_dom"/>
</dbReference>
<protein>
    <recommendedName>
        <fullName evidence="1">non-specific serine/threonine protein kinase</fullName>
        <ecNumber evidence="1">2.7.11.1</ecNumber>
    </recommendedName>
</protein>
<keyword evidence="2 13" id="KW-0723">Serine/threonine-protein kinase</keyword>
<evidence type="ECO:0000256" key="11">
    <source>
        <dbReference type="ARBA" id="ARBA00048679"/>
    </source>
</evidence>
<dbReference type="SMART" id="SM00220">
    <property type="entry name" value="S_TKc"/>
    <property type="match status" value="1"/>
</dbReference>
<dbReference type="GO" id="GO:0005886">
    <property type="term" value="C:plasma membrane"/>
    <property type="evidence" value="ECO:0007669"/>
    <property type="project" value="TreeGrafter"/>
</dbReference>
<evidence type="ECO:0000259" key="16">
    <source>
        <dbReference type="PROSITE" id="PS50011"/>
    </source>
</evidence>
<evidence type="ECO:0000256" key="10">
    <source>
        <dbReference type="ARBA" id="ARBA00047899"/>
    </source>
</evidence>
<evidence type="ECO:0000256" key="6">
    <source>
        <dbReference type="ARBA" id="ARBA00022777"/>
    </source>
</evidence>
<dbReference type="InterPro" id="IPR008271">
    <property type="entry name" value="Ser/Thr_kinase_AS"/>
</dbReference>
<evidence type="ECO:0000256" key="3">
    <source>
        <dbReference type="ARBA" id="ARBA00022679"/>
    </source>
</evidence>
<keyword evidence="15" id="KW-0472">Membrane</keyword>
<name>A0A7C9CID1_OPUST</name>
<reference evidence="17" key="2">
    <citation type="submission" date="2020-07" db="EMBL/GenBank/DDBJ databases">
        <authorList>
            <person name="Vera ALvarez R."/>
            <person name="Arias-Moreno D.M."/>
            <person name="Jimenez-Jacinto V."/>
            <person name="Jimenez-Bremont J.F."/>
            <person name="Swaminathan K."/>
            <person name="Moose S.P."/>
            <person name="Guerrero-Gonzalez M.L."/>
            <person name="Marino-Ramirez L."/>
            <person name="Landsman D."/>
            <person name="Rodriguez-Kessler M."/>
            <person name="Delgado-Sanchez P."/>
        </authorList>
    </citation>
    <scope>NUCLEOTIDE SEQUENCE</scope>
    <source>
        <tissue evidence="17">Cladode</tissue>
    </source>
</reference>
<evidence type="ECO:0000256" key="5">
    <source>
        <dbReference type="ARBA" id="ARBA00022741"/>
    </source>
</evidence>
<dbReference type="FunFam" id="3.30.200.20:FF:000466">
    <property type="entry name" value="Putative LRR receptor-like serine/threonine-protein kinase"/>
    <property type="match status" value="1"/>
</dbReference>
<comment type="catalytic activity">
    <reaction evidence="11">
        <text>L-seryl-[protein] + ATP = O-phospho-L-seryl-[protein] + ADP + H(+)</text>
        <dbReference type="Rhea" id="RHEA:17989"/>
        <dbReference type="Rhea" id="RHEA-COMP:9863"/>
        <dbReference type="Rhea" id="RHEA-COMP:11604"/>
        <dbReference type="ChEBI" id="CHEBI:15378"/>
        <dbReference type="ChEBI" id="CHEBI:29999"/>
        <dbReference type="ChEBI" id="CHEBI:30616"/>
        <dbReference type="ChEBI" id="CHEBI:83421"/>
        <dbReference type="ChEBI" id="CHEBI:456216"/>
        <dbReference type="EC" id="2.7.11.1"/>
    </reaction>
</comment>
<sequence length="481" mass="53563">MGIASSACLVEGYKHFAECCNDSFWGQMFLRGCNLMFSIDPIFDESALPPTDSRSLEDPTLTGDGRPEDLPKNSSVRVSGIRTSSWVVIICSALVGELVLLGCLWLCLNERRKKKERPHGQGGEIGGDQVVQYDFASLKAATNYFSTDNKLGEGGFGVVYKGKFGDGQEVAIKRYSRNSSTQAINDFKVEAHLLGRLQHRNLVKLLGFCIQGEELLFVYEFMPNTSLDRFLFDPERRASMNWERRCKIIDGIARGLLYLHEDSRQKIIHRDLKASNILLDQEMGPKIADFGIAKPVETRQTHGDASRVVGTWGYMAPEYVTSGQFSVKSDVFSFGVIVLEIISGLKSFCSAGESHYQFLYLHAWKLWNEGNILDIIDPMLLRGNSSGCRESEVMRSIHVALLCVQQDPTSRPTMASIIRMLTSAAEALPSLSAVVTPDVTTTMSVRKYDLRSQAGNLEAQNNSNDMSHSTSEEQITELLPR</sequence>
<dbReference type="AlphaFoldDB" id="A0A7C9CID1"/>
<feature type="compositionally biased region" description="Polar residues" evidence="14">
    <location>
        <begin position="454"/>
        <end position="473"/>
    </location>
</feature>
<evidence type="ECO:0000256" key="13">
    <source>
        <dbReference type="RuleBase" id="RU000304"/>
    </source>
</evidence>
<reference evidence="17" key="1">
    <citation type="journal article" date="2013" name="J. Plant Res.">
        <title>Effect of fungi and light on seed germination of three Opuntia species from semiarid lands of central Mexico.</title>
        <authorList>
            <person name="Delgado-Sanchez P."/>
            <person name="Jimenez-Bremont J.F."/>
            <person name="Guerrero-Gonzalez Mde L."/>
            <person name="Flores J."/>
        </authorList>
    </citation>
    <scope>NUCLEOTIDE SEQUENCE</scope>
    <source>
        <tissue evidence="17">Cladode</tissue>
    </source>
</reference>
<keyword evidence="8" id="KW-1015">Disulfide bond</keyword>
<organism evidence="17">
    <name type="scientific">Opuntia streptacantha</name>
    <name type="common">Prickly pear cactus</name>
    <name type="synonym">Opuntia cardona</name>
    <dbReference type="NCBI Taxonomy" id="393608"/>
    <lineage>
        <taxon>Eukaryota</taxon>
        <taxon>Viridiplantae</taxon>
        <taxon>Streptophyta</taxon>
        <taxon>Embryophyta</taxon>
        <taxon>Tracheophyta</taxon>
        <taxon>Spermatophyta</taxon>
        <taxon>Magnoliopsida</taxon>
        <taxon>eudicotyledons</taxon>
        <taxon>Gunneridae</taxon>
        <taxon>Pentapetalae</taxon>
        <taxon>Caryophyllales</taxon>
        <taxon>Cactineae</taxon>
        <taxon>Cactaceae</taxon>
        <taxon>Opuntioideae</taxon>
        <taxon>Opuntia</taxon>
    </lineage>
</organism>
<keyword evidence="9" id="KW-0325">Glycoprotein</keyword>
<feature type="transmembrane region" description="Helical" evidence="15">
    <location>
        <begin position="86"/>
        <end position="108"/>
    </location>
</feature>
<dbReference type="PROSITE" id="PS00108">
    <property type="entry name" value="PROTEIN_KINASE_ST"/>
    <property type="match status" value="1"/>
</dbReference>
<dbReference type="EMBL" id="GISG01010258">
    <property type="protein sequence ID" value="MBA4616165.1"/>
    <property type="molecule type" value="Transcribed_RNA"/>
</dbReference>
<feature type="region of interest" description="Disordered" evidence="14">
    <location>
        <begin position="48"/>
        <end position="74"/>
    </location>
</feature>
<feature type="region of interest" description="Disordered" evidence="14">
    <location>
        <begin position="454"/>
        <end position="481"/>
    </location>
</feature>
<evidence type="ECO:0000256" key="2">
    <source>
        <dbReference type="ARBA" id="ARBA00022527"/>
    </source>
</evidence>
<dbReference type="PROSITE" id="PS50011">
    <property type="entry name" value="PROTEIN_KINASE_DOM"/>
    <property type="match status" value="1"/>
</dbReference>
<keyword evidence="4" id="KW-0732">Signal</keyword>
<dbReference type="PROSITE" id="PS00107">
    <property type="entry name" value="PROTEIN_KINASE_ATP"/>
    <property type="match status" value="1"/>
</dbReference>
<evidence type="ECO:0000256" key="7">
    <source>
        <dbReference type="ARBA" id="ARBA00022840"/>
    </source>
</evidence>